<dbReference type="Proteomes" id="UP000031518">
    <property type="component" value="Unassembled WGS sequence"/>
</dbReference>
<keyword evidence="5 7" id="KW-0560">Oxidoreductase</keyword>
<gene>
    <name evidence="7" type="ORF">PYK22_01710</name>
</gene>
<dbReference type="InterPro" id="IPR051169">
    <property type="entry name" value="NADH-Q_oxidoreductase"/>
</dbReference>
<dbReference type="PRINTS" id="PR00368">
    <property type="entry name" value="FADPNR"/>
</dbReference>
<dbReference type="SUPFAM" id="SSF51905">
    <property type="entry name" value="FAD/NAD(P)-binding domain"/>
    <property type="match status" value="2"/>
</dbReference>
<feature type="domain" description="FAD/NAD(P)-binding" evidence="6">
    <location>
        <begin position="5"/>
        <end position="319"/>
    </location>
</feature>
<evidence type="ECO:0000313" key="8">
    <source>
        <dbReference type="Proteomes" id="UP000031518"/>
    </source>
</evidence>
<keyword evidence="8" id="KW-1185">Reference proteome</keyword>
<evidence type="ECO:0000256" key="2">
    <source>
        <dbReference type="ARBA" id="ARBA00005272"/>
    </source>
</evidence>
<dbReference type="InterPro" id="IPR023753">
    <property type="entry name" value="FAD/NAD-binding_dom"/>
</dbReference>
<dbReference type="PRINTS" id="PR00411">
    <property type="entry name" value="PNDRDTASEI"/>
</dbReference>
<dbReference type="EMBL" id="CBXV010000006">
    <property type="protein sequence ID" value="CDM65704.1"/>
    <property type="molecule type" value="Genomic_DNA"/>
</dbReference>
<evidence type="ECO:0000256" key="3">
    <source>
        <dbReference type="ARBA" id="ARBA00022630"/>
    </source>
</evidence>
<reference evidence="7 8" key="1">
    <citation type="submission" date="2013-12" db="EMBL/GenBank/DDBJ databases">
        <authorList>
            <person name="Stott M."/>
        </authorList>
    </citation>
    <scope>NUCLEOTIDE SEQUENCE [LARGE SCALE GENOMIC DNA]</scope>
    <source>
        <strain evidence="7 8">K22</strain>
    </source>
</reference>
<dbReference type="RefSeq" id="WP_041976202.1">
    <property type="nucleotide sequence ID" value="NZ_CBXV010000006.1"/>
</dbReference>
<evidence type="ECO:0000259" key="6">
    <source>
        <dbReference type="Pfam" id="PF07992"/>
    </source>
</evidence>
<keyword evidence="3" id="KW-0285">Flavoprotein</keyword>
<evidence type="ECO:0000313" key="7">
    <source>
        <dbReference type="EMBL" id="CDM65704.1"/>
    </source>
</evidence>
<protein>
    <submittedName>
        <fullName evidence="7">NADH dehydrogenase, FAD-containing subunit</fullName>
        <ecNumber evidence="7">1.6.99.3</ecNumber>
    </submittedName>
</protein>
<keyword evidence="4" id="KW-0274">FAD</keyword>
<comment type="similarity">
    <text evidence="2">Belongs to the NADH dehydrogenase family.</text>
</comment>
<proteinExistence type="inferred from homology"/>
<dbReference type="PANTHER" id="PTHR42913">
    <property type="entry name" value="APOPTOSIS-INDUCING FACTOR 1"/>
    <property type="match status" value="1"/>
</dbReference>
<dbReference type="Pfam" id="PF07992">
    <property type="entry name" value="Pyr_redox_2"/>
    <property type="match status" value="1"/>
</dbReference>
<dbReference type="InterPro" id="IPR036188">
    <property type="entry name" value="FAD/NAD-bd_sf"/>
</dbReference>
<sequence>MSGKRIIIVGGGFGGLFTALGLSGVGEVVLISQEDHFLFTPLLYEYLSGEVEAWHIAPRYRELLDEGVRFIQDTVTEIDLSAREVATARGKRLAYDFLVLAVGGVTNYAGVAGASEYALPFRKIAHADRLRWHMIDVLDRIPPDAAPQDARRTATFVVVGAGASGVELSTKMADLLRDAFQRRGLPGEPRVIIVEMSAQVVPGMDEEIRQHVENALRSSRVEVHTQTTVKRVMPQSIVVEHGGRLTELETSATIWTGGVRVNPLVDTLEVEKDRHGLIIVEPTLQVRRHERVFALGDIALCTTLDSPRLAGTAQLAYQQAGLVANNIRALIEGRSLETRQFHELGEAVSLGTERAAVLAGGVVFDGALGRQARFALYTSRLPTWQHRLRVGASWFFEGTAPRPLSLER</sequence>
<dbReference type="GO" id="GO:0019646">
    <property type="term" value="P:aerobic electron transport chain"/>
    <property type="evidence" value="ECO:0007669"/>
    <property type="project" value="TreeGrafter"/>
</dbReference>
<evidence type="ECO:0000256" key="1">
    <source>
        <dbReference type="ARBA" id="ARBA00001974"/>
    </source>
</evidence>
<evidence type="ECO:0000256" key="4">
    <source>
        <dbReference type="ARBA" id="ARBA00022827"/>
    </source>
</evidence>
<organism evidence="7 8">
    <name type="scientific">Pyrinomonas methylaliphatogenes</name>
    <dbReference type="NCBI Taxonomy" id="454194"/>
    <lineage>
        <taxon>Bacteria</taxon>
        <taxon>Pseudomonadati</taxon>
        <taxon>Acidobacteriota</taxon>
        <taxon>Blastocatellia</taxon>
        <taxon>Blastocatellales</taxon>
        <taxon>Pyrinomonadaceae</taxon>
        <taxon>Pyrinomonas</taxon>
    </lineage>
</organism>
<dbReference type="EC" id="1.6.99.3" evidence="7"/>
<comment type="cofactor">
    <cofactor evidence="1">
        <name>FAD</name>
        <dbReference type="ChEBI" id="CHEBI:57692"/>
    </cofactor>
</comment>
<dbReference type="PANTHER" id="PTHR42913:SF3">
    <property type="entry name" value="64 KDA MITOCHONDRIAL NADH DEHYDROGENASE (EUROFUNG)"/>
    <property type="match status" value="1"/>
</dbReference>
<evidence type="ECO:0000256" key="5">
    <source>
        <dbReference type="ARBA" id="ARBA00023002"/>
    </source>
</evidence>
<dbReference type="STRING" id="454194.PYK22_01710"/>
<reference evidence="7 8" key="2">
    <citation type="submission" date="2015-01" db="EMBL/GenBank/DDBJ databases">
        <title>Complete genome sequence of Pyrinomonas methylaliphatogenes type strain K22T.</title>
        <authorList>
            <person name="Lee K.C.Y."/>
            <person name="Power J.F."/>
            <person name="Dunfield P.F."/>
            <person name="Morgan X.C."/>
            <person name="Huttenhower C."/>
            <person name="Stott M.B."/>
        </authorList>
    </citation>
    <scope>NUCLEOTIDE SEQUENCE [LARGE SCALE GENOMIC DNA]</scope>
    <source>
        <strain evidence="7 8">K22</strain>
    </source>
</reference>
<dbReference type="AlphaFoldDB" id="A0A0B6WZH0"/>
<accession>A0A0B6WZH0</accession>
<name>A0A0B6WZH0_9BACT</name>
<dbReference type="Gene3D" id="3.50.50.100">
    <property type="match status" value="1"/>
</dbReference>
<dbReference type="GO" id="GO:0003955">
    <property type="term" value="F:NAD(P)H dehydrogenase (quinone) activity"/>
    <property type="evidence" value="ECO:0007669"/>
    <property type="project" value="TreeGrafter"/>
</dbReference>
<dbReference type="OrthoDB" id="9781621at2"/>